<dbReference type="SUPFAM" id="SSF141562">
    <property type="entry name" value="At5g01610-like"/>
    <property type="match status" value="1"/>
</dbReference>
<reference evidence="2 3" key="1">
    <citation type="submission" date="2023-12" db="EMBL/GenBank/DDBJ databases">
        <title>A high-quality genome assembly for Dillenia turbinata (Dilleniales).</title>
        <authorList>
            <person name="Chanderbali A."/>
        </authorList>
    </citation>
    <scope>NUCLEOTIDE SEQUENCE [LARGE SCALE GENOMIC DNA]</scope>
    <source>
        <strain evidence="2">LSX21</strain>
        <tissue evidence="2">Leaf</tissue>
    </source>
</reference>
<dbReference type="AlphaFoldDB" id="A0AAN8VMW5"/>
<accession>A0AAN8VMW5</accession>
<name>A0AAN8VMW5_9MAGN</name>
<gene>
    <name evidence="2" type="ORF">RJ641_002046</name>
</gene>
<feature type="chain" id="PRO_5042818100" evidence="1">
    <location>
        <begin position="30"/>
        <end position="180"/>
    </location>
</feature>
<keyword evidence="1" id="KW-0732">Signal</keyword>
<feature type="signal peptide" evidence="1">
    <location>
        <begin position="1"/>
        <end position="29"/>
    </location>
</feature>
<dbReference type="Pfam" id="PF04398">
    <property type="entry name" value="DUF538"/>
    <property type="match status" value="1"/>
</dbReference>
<dbReference type="Proteomes" id="UP001370490">
    <property type="component" value="Unassembled WGS sequence"/>
</dbReference>
<evidence type="ECO:0000256" key="1">
    <source>
        <dbReference type="SAM" id="SignalP"/>
    </source>
</evidence>
<dbReference type="PANTHER" id="PTHR31676:SF185">
    <property type="entry name" value="TRANSMEMBRANE PROTEIN"/>
    <property type="match status" value="1"/>
</dbReference>
<dbReference type="InterPro" id="IPR036758">
    <property type="entry name" value="At5g01610-like"/>
</dbReference>
<dbReference type="EMBL" id="JBAMMX010000010">
    <property type="protein sequence ID" value="KAK6932422.1"/>
    <property type="molecule type" value="Genomic_DNA"/>
</dbReference>
<sequence length="180" mass="20084">MAFLHSLSPTSKPLFLILSLLHFCLLTTSEDSIHDLLQSRGLPAGLFPQSVKSYNLDEEGHLQVFLDKPCLTKFENRVHFDCVIKANLTYGGLNGLQGLYQEELFLWLQVMDIIVDDPSSGLILFDIGLAHKQLSLSLFEDPPLCNPQSKGILEEKNGGRKNMGLLLLLLSLEMMEGDGR</sequence>
<dbReference type="Gene3D" id="2.30.240.10">
    <property type="entry name" value="At5g01610-like"/>
    <property type="match status" value="1"/>
</dbReference>
<comment type="caution">
    <text evidence="2">The sequence shown here is derived from an EMBL/GenBank/DDBJ whole genome shotgun (WGS) entry which is preliminary data.</text>
</comment>
<keyword evidence="3" id="KW-1185">Reference proteome</keyword>
<organism evidence="2 3">
    <name type="scientific">Dillenia turbinata</name>
    <dbReference type="NCBI Taxonomy" id="194707"/>
    <lineage>
        <taxon>Eukaryota</taxon>
        <taxon>Viridiplantae</taxon>
        <taxon>Streptophyta</taxon>
        <taxon>Embryophyta</taxon>
        <taxon>Tracheophyta</taxon>
        <taxon>Spermatophyta</taxon>
        <taxon>Magnoliopsida</taxon>
        <taxon>eudicotyledons</taxon>
        <taxon>Gunneridae</taxon>
        <taxon>Pentapetalae</taxon>
        <taxon>Dilleniales</taxon>
        <taxon>Dilleniaceae</taxon>
        <taxon>Dillenia</taxon>
    </lineage>
</organism>
<dbReference type="InterPro" id="IPR007493">
    <property type="entry name" value="DUF538"/>
</dbReference>
<protein>
    <submittedName>
        <fullName evidence="2">Uncharacterized protein</fullName>
    </submittedName>
</protein>
<proteinExistence type="predicted"/>
<evidence type="ECO:0000313" key="3">
    <source>
        <dbReference type="Proteomes" id="UP001370490"/>
    </source>
</evidence>
<dbReference type="PANTHER" id="PTHR31676">
    <property type="entry name" value="T31J12.3 PROTEIN-RELATED"/>
    <property type="match status" value="1"/>
</dbReference>
<evidence type="ECO:0000313" key="2">
    <source>
        <dbReference type="EMBL" id="KAK6932422.1"/>
    </source>
</evidence>